<dbReference type="GO" id="GO:0009267">
    <property type="term" value="P:cellular response to starvation"/>
    <property type="evidence" value="ECO:0007669"/>
    <property type="project" value="InterPro"/>
</dbReference>
<organism evidence="8">
    <name type="scientific">marine sediment metagenome</name>
    <dbReference type="NCBI Taxonomy" id="412755"/>
    <lineage>
        <taxon>unclassified sequences</taxon>
        <taxon>metagenomes</taxon>
        <taxon>ecological metagenomes</taxon>
    </lineage>
</organism>
<comment type="subcellular location">
    <subcellularLocation>
        <location evidence="1">Cell membrane</location>
        <topology evidence="1">Multi-pass membrane protein</topology>
    </subcellularLocation>
</comment>
<gene>
    <name evidence="8" type="ORF">S03H2_36005</name>
</gene>
<evidence type="ECO:0000256" key="3">
    <source>
        <dbReference type="ARBA" id="ARBA00022692"/>
    </source>
</evidence>
<dbReference type="AlphaFoldDB" id="X1I4Q1"/>
<sequence>GVFIASFAGTTLDTSVRIQRYVISELAADLRIPFLANRWAATTFAVLTAAGLAFATGADGTGAMKLWPLFGTSNQLLAALALLLVTLYLKRKGGFKFIVTAVPCLIMLVITNWAMVKNETIFLANKNWLLVTIGAGIFALALWMTVEAFMAFFTVTHSTEPPQKAEVST</sequence>
<feature type="domain" description="CstA N-terminal" evidence="7">
    <location>
        <begin position="2"/>
        <end position="114"/>
    </location>
</feature>
<proteinExistence type="predicted"/>
<evidence type="ECO:0000256" key="1">
    <source>
        <dbReference type="ARBA" id="ARBA00004651"/>
    </source>
</evidence>
<dbReference type="GO" id="GO:0005886">
    <property type="term" value="C:plasma membrane"/>
    <property type="evidence" value="ECO:0007669"/>
    <property type="project" value="UniProtKB-SubCell"/>
</dbReference>
<comment type="caution">
    <text evidence="8">The sequence shown here is derived from an EMBL/GenBank/DDBJ whole genome shotgun (WGS) entry which is preliminary data.</text>
</comment>
<feature type="transmembrane region" description="Helical" evidence="6">
    <location>
        <begin position="128"/>
        <end position="153"/>
    </location>
</feature>
<keyword evidence="5 6" id="KW-0472">Membrane</keyword>
<dbReference type="InterPro" id="IPR003706">
    <property type="entry name" value="CstA_N"/>
</dbReference>
<dbReference type="EMBL" id="BARU01022067">
    <property type="protein sequence ID" value="GAH52513.1"/>
    <property type="molecule type" value="Genomic_DNA"/>
</dbReference>
<feature type="transmembrane region" description="Helical" evidence="6">
    <location>
        <begin position="39"/>
        <end position="57"/>
    </location>
</feature>
<dbReference type="Pfam" id="PF02554">
    <property type="entry name" value="CstA"/>
    <property type="match status" value="1"/>
</dbReference>
<keyword evidence="3 6" id="KW-0812">Transmembrane</keyword>
<evidence type="ECO:0000259" key="7">
    <source>
        <dbReference type="Pfam" id="PF02554"/>
    </source>
</evidence>
<feature type="transmembrane region" description="Helical" evidence="6">
    <location>
        <begin position="69"/>
        <end position="89"/>
    </location>
</feature>
<dbReference type="PANTHER" id="PTHR30252">
    <property type="entry name" value="INNER MEMBRANE PEPTIDE TRANSPORTER"/>
    <property type="match status" value="1"/>
</dbReference>
<evidence type="ECO:0000256" key="5">
    <source>
        <dbReference type="ARBA" id="ARBA00023136"/>
    </source>
</evidence>
<feature type="transmembrane region" description="Helical" evidence="6">
    <location>
        <begin position="95"/>
        <end position="116"/>
    </location>
</feature>
<reference evidence="8" key="1">
    <citation type="journal article" date="2014" name="Front. Microbiol.">
        <title>High frequency of phylogenetically diverse reductive dehalogenase-homologous genes in deep subseafloor sedimentary metagenomes.</title>
        <authorList>
            <person name="Kawai M."/>
            <person name="Futagami T."/>
            <person name="Toyoda A."/>
            <person name="Takaki Y."/>
            <person name="Nishi S."/>
            <person name="Hori S."/>
            <person name="Arai W."/>
            <person name="Tsubouchi T."/>
            <person name="Morono Y."/>
            <person name="Uchiyama I."/>
            <person name="Ito T."/>
            <person name="Fujiyama A."/>
            <person name="Inagaki F."/>
            <person name="Takami H."/>
        </authorList>
    </citation>
    <scope>NUCLEOTIDE SEQUENCE</scope>
    <source>
        <strain evidence="8">Expedition CK06-06</strain>
    </source>
</reference>
<name>X1I4Q1_9ZZZZ</name>
<keyword evidence="4 6" id="KW-1133">Transmembrane helix</keyword>
<evidence type="ECO:0000256" key="4">
    <source>
        <dbReference type="ARBA" id="ARBA00022989"/>
    </source>
</evidence>
<protein>
    <recommendedName>
        <fullName evidence="7">CstA N-terminal domain-containing protein</fullName>
    </recommendedName>
</protein>
<evidence type="ECO:0000256" key="2">
    <source>
        <dbReference type="ARBA" id="ARBA00022475"/>
    </source>
</evidence>
<keyword evidence="2" id="KW-1003">Cell membrane</keyword>
<feature type="non-terminal residue" evidence="8">
    <location>
        <position position="1"/>
    </location>
</feature>
<dbReference type="PANTHER" id="PTHR30252:SF0">
    <property type="entry name" value="PEPTIDE TRANSPORTER CSTA"/>
    <property type="match status" value="1"/>
</dbReference>
<evidence type="ECO:0000256" key="6">
    <source>
        <dbReference type="SAM" id="Phobius"/>
    </source>
</evidence>
<accession>X1I4Q1</accession>
<dbReference type="InterPro" id="IPR051605">
    <property type="entry name" value="CstA"/>
</dbReference>
<evidence type="ECO:0000313" key="8">
    <source>
        <dbReference type="EMBL" id="GAH52513.1"/>
    </source>
</evidence>